<keyword evidence="4" id="KW-0378">Hydrolase</keyword>
<organism evidence="7 8">
    <name type="scientific">Spiroplasma litorale</name>
    <dbReference type="NCBI Taxonomy" id="216942"/>
    <lineage>
        <taxon>Bacteria</taxon>
        <taxon>Bacillati</taxon>
        <taxon>Mycoplasmatota</taxon>
        <taxon>Mollicutes</taxon>
        <taxon>Entomoplasmatales</taxon>
        <taxon>Spiroplasmataceae</taxon>
        <taxon>Spiroplasma</taxon>
    </lineage>
</organism>
<dbReference type="KEGG" id="sll:SLITO_v1c03050"/>
<evidence type="ECO:0000313" key="8">
    <source>
        <dbReference type="Proteomes" id="UP000067476"/>
    </source>
</evidence>
<protein>
    <recommendedName>
        <fullName evidence="2">adenosylhomocysteine nucleosidase</fullName>
        <ecNumber evidence="2">3.2.2.9</ecNumber>
    </recommendedName>
</protein>
<evidence type="ECO:0000313" key="7">
    <source>
        <dbReference type="EMBL" id="AKX33960.1"/>
    </source>
</evidence>
<keyword evidence="3" id="KW-0028">Amino-acid biosynthesis</keyword>
<dbReference type="AlphaFoldDB" id="A0A0K1W0V6"/>
<dbReference type="PATRIC" id="fig|216942.3.peg.308"/>
<sequence>MNIELVKKSMNKTICYIFAMFEEAEATIINNNFVLIEKEPFLVYKNNKSYLTITGIGLINSATCLSCLISKYDIDYFINIGTACSIDKEINVLDVVVIDNAYLGNVDVTGFGYKIGQVPKMPEKYKSSSFIEAYNISKKQANIFSSDIFINSTEKVEKYVYEVNDSIKIIDMECAALFQTSFILKKNISSIKIISDVIGSKSNEEEFSIFLKKCSYKINEIIRKIEQNKK</sequence>
<evidence type="ECO:0000256" key="4">
    <source>
        <dbReference type="ARBA" id="ARBA00022801"/>
    </source>
</evidence>
<evidence type="ECO:0000259" key="6">
    <source>
        <dbReference type="Pfam" id="PF01048"/>
    </source>
</evidence>
<dbReference type="NCBIfam" id="TIGR01704">
    <property type="entry name" value="MTA_SAH-Nsdase"/>
    <property type="match status" value="1"/>
</dbReference>
<dbReference type="RefSeq" id="WP_075058055.1">
    <property type="nucleotide sequence ID" value="NZ_CP012357.1"/>
</dbReference>
<dbReference type="STRING" id="216942.SLITO_v1c03050"/>
<gene>
    <name evidence="7" type="primary">mtn</name>
    <name evidence="7" type="ORF">SLITO_v1c03050</name>
</gene>
<dbReference type="CDD" id="cd09008">
    <property type="entry name" value="MTAN"/>
    <property type="match status" value="1"/>
</dbReference>
<dbReference type="OrthoDB" id="9792278at2"/>
<proteinExistence type="predicted"/>
<dbReference type="InterPro" id="IPR000845">
    <property type="entry name" value="Nucleoside_phosphorylase_d"/>
</dbReference>
<evidence type="ECO:0000256" key="5">
    <source>
        <dbReference type="ARBA" id="ARBA00023167"/>
    </source>
</evidence>
<keyword evidence="8" id="KW-1185">Reference proteome</keyword>
<reference evidence="7 8" key="1">
    <citation type="journal article" date="2015" name="Genome Announc.">
        <title>Complete Genome Sequence of Spiroplasma litorale TN-1T (DSM 21781), a Bacterium Isolated from a Green-Eyed Horsefly (Tabanus nigrovittatus).</title>
        <authorList>
            <person name="Lo W.S."/>
            <person name="Lai Y.C."/>
            <person name="Lien Y.W."/>
            <person name="Wang T.H."/>
            <person name="Kuo C.H."/>
        </authorList>
    </citation>
    <scope>NUCLEOTIDE SEQUENCE [LARGE SCALE GENOMIC DNA]</scope>
    <source>
        <strain evidence="7 8">TN-1</strain>
    </source>
</reference>
<dbReference type="Pfam" id="PF01048">
    <property type="entry name" value="PNP_UDP_1"/>
    <property type="match status" value="1"/>
</dbReference>
<dbReference type="GO" id="GO:0008930">
    <property type="term" value="F:methylthioadenosine nucleosidase activity"/>
    <property type="evidence" value="ECO:0007669"/>
    <property type="project" value="InterPro"/>
</dbReference>
<dbReference type="GO" id="GO:0008782">
    <property type="term" value="F:adenosylhomocysteine nucleosidase activity"/>
    <property type="evidence" value="ECO:0007669"/>
    <property type="project" value="UniProtKB-EC"/>
</dbReference>
<dbReference type="PANTHER" id="PTHR46832">
    <property type="entry name" value="5'-METHYLTHIOADENOSINE/S-ADENOSYLHOMOCYSTEINE NUCLEOSIDASE"/>
    <property type="match status" value="1"/>
</dbReference>
<feature type="domain" description="Nucleoside phosphorylase" evidence="6">
    <location>
        <begin position="44"/>
        <end position="224"/>
    </location>
</feature>
<dbReference type="PANTHER" id="PTHR46832:SF1">
    <property type="entry name" value="5'-METHYLTHIOADENOSINE_S-ADENOSYLHOMOCYSTEINE NUCLEOSIDASE"/>
    <property type="match status" value="1"/>
</dbReference>
<evidence type="ECO:0000256" key="2">
    <source>
        <dbReference type="ARBA" id="ARBA00011974"/>
    </source>
</evidence>
<keyword evidence="5" id="KW-0486">Methionine biosynthesis</keyword>
<dbReference type="Proteomes" id="UP000067476">
    <property type="component" value="Chromosome"/>
</dbReference>
<dbReference type="EC" id="3.2.2.9" evidence="2"/>
<dbReference type="GO" id="GO:0019509">
    <property type="term" value="P:L-methionine salvage from methylthioadenosine"/>
    <property type="evidence" value="ECO:0007669"/>
    <property type="project" value="UniProtKB-UniPathway"/>
</dbReference>
<dbReference type="Gene3D" id="3.40.50.1580">
    <property type="entry name" value="Nucleoside phosphorylase domain"/>
    <property type="match status" value="1"/>
</dbReference>
<name>A0A0K1W0V6_9MOLU</name>
<dbReference type="GO" id="GO:0019284">
    <property type="term" value="P:L-methionine salvage from S-adenosylmethionine"/>
    <property type="evidence" value="ECO:0007669"/>
    <property type="project" value="TreeGrafter"/>
</dbReference>
<dbReference type="InterPro" id="IPR035994">
    <property type="entry name" value="Nucleoside_phosphorylase_sf"/>
</dbReference>
<dbReference type="EMBL" id="CP012357">
    <property type="protein sequence ID" value="AKX33960.1"/>
    <property type="molecule type" value="Genomic_DNA"/>
</dbReference>
<dbReference type="InterPro" id="IPR010049">
    <property type="entry name" value="MTA_SAH_Nsdase"/>
</dbReference>
<comment type="pathway">
    <text evidence="1">Amino-acid biosynthesis; L-methionine biosynthesis via salvage pathway; S-methyl-5-thio-alpha-D-ribose 1-phosphate from S-methyl-5'-thioadenosine (hydrolase route): step 1/2.</text>
</comment>
<dbReference type="UniPathway" id="UPA00904">
    <property type="reaction ID" value="UER00871"/>
</dbReference>
<evidence type="ECO:0000256" key="3">
    <source>
        <dbReference type="ARBA" id="ARBA00022605"/>
    </source>
</evidence>
<dbReference type="SUPFAM" id="SSF53167">
    <property type="entry name" value="Purine and uridine phosphorylases"/>
    <property type="match status" value="1"/>
</dbReference>
<accession>A0A0K1W0V6</accession>
<dbReference type="GO" id="GO:0005829">
    <property type="term" value="C:cytosol"/>
    <property type="evidence" value="ECO:0007669"/>
    <property type="project" value="TreeGrafter"/>
</dbReference>
<evidence type="ECO:0000256" key="1">
    <source>
        <dbReference type="ARBA" id="ARBA00004945"/>
    </source>
</evidence>
<dbReference type="GO" id="GO:0009164">
    <property type="term" value="P:nucleoside catabolic process"/>
    <property type="evidence" value="ECO:0007669"/>
    <property type="project" value="InterPro"/>
</dbReference>